<evidence type="ECO:0000313" key="4">
    <source>
        <dbReference type="Proteomes" id="UP001597263"/>
    </source>
</evidence>
<reference evidence="4" key="1">
    <citation type="journal article" date="2019" name="Int. J. Syst. Evol. Microbiol.">
        <title>The Global Catalogue of Microorganisms (GCM) 10K type strain sequencing project: providing services to taxonomists for standard genome sequencing and annotation.</title>
        <authorList>
            <consortium name="The Broad Institute Genomics Platform"/>
            <consortium name="The Broad Institute Genome Sequencing Center for Infectious Disease"/>
            <person name="Wu L."/>
            <person name="Ma J."/>
        </authorList>
    </citation>
    <scope>NUCLEOTIDE SEQUENCE [LARGE SCALE GENOMIC DNA]</scope>
    <source>
        <strain evidence="4">CCUG 49584</strain>
    </source>
</reference>
<dbReference type="Gene3D" id="1.10.530.10">
    <property type="match status" value="1"/>
</dbReference>
<name>A0ABW3V8R1_9HYPH</name>
<gene>
    <name evidence="3" type="ORF">ACFQ35_17400</name>
</gene>
<organism evidence="3 4">
    <name type="scientific">Pseudochrobactrum kiredjianiae</name>
    <dbReference type="NCBI Taxonomy" id="386305"/>
    <lineage>
        <taxon>Bacteria</taxon>
        <taxon>Pseudomonadati</taxon>
        <taxon>Pseudomonadota</taxon>
        <taxon>Alphaproteobacteria</taxon>
        <taxon>Hyphomicrobiales</taxon>
        <taxon>Brucellaceae</taxon>
        <taxon>Pseudochrobactrum</taxon>
    </lineage>
</organism>
<dbReference type="InterPro" id="IPR008258">
    <property type="entry name" value="Transglycosylase_SLT_dom_1"/>
</dbReference>
<feature type="domain" description="Transglycosylase SLT" evidence="2">
    <location>
        <begin position="8"/>
        <end position="96"/>
    </location>
</feature>
<evidence type="ECO:0000313" key="3">
    <source>
        <dbReference type="EMBL" id="MFD1228921.1"/>
    </source>
</evidence>
<dbReference type="InterPro" id="IPR023346">
    <property type="entry name" value="Lysozyme-like_dom_sf"/>
</dbReference>
<dbReference type="SUPFAM" id="SSF53955">
    <property type="entry name" value="Lysozyme-like"/>
    <property type="match status" value="1"/>
</dbReference>
<sequence>MARTSKEIITSAATRYGIDPDLATRIAHIETGGTFDPRAFNKGSKASGLFQFIPSTWSQYGNGASPFDPEANADAAMRLLLANKKVLTNRLGREPTGGEIYMAHQQGAGGASAILRRGDELAYKLVGKKAVASNLPTARRGEAMTMTGKQFADLWTQKLNAVGGTPLVKGGTTTGSIDATSDFRSHDGINPNRTQVAMGDIDTTRQDDQFTARQKQLEEDERRKQEAPSLWQGAKIAVQNEWSLLAPFRFLGNMPDDPDYTFDEKEMKRVGEGVPTEYLKEFEGAVSAQHADAIRSRLMNQLENNRQLSMMGGTGIALNIAAAVTDPAAWAATAAIMAGTGGLGAPAALGARFGRIGTAALSAAEGAAANALVDIPLIATNPTKEWSDLKYSIGTGIIMGGVFNQYRHASRVLSDENALIEDMARNLHKDPAPQADTLGSSAGAKQVGYVEPTLRTDAREQHRAWKEFDKTYKLAFGQARFDLAAQLGKSGNPMVRGVGKYFVEDATGNAMKGEVTAIAATERKRRYQRVADASWAMTFNEQGQAFLKNNKVPWTKTDQELSKFSDMVTDYVRADDLAKAAFPKEVQAAGQQWNKIMQSWWQKASDAGIVRSEIGAQNYVPRVPDRSASIDLLTKFGYQKGVDGEYGGVTKLFSEAIRKNQPEIKPELADKMGFAIADRMYKLSNGQEYTAARALSGEDMDDLRHFLTETKANGDFLSDAEIEEIMGAVSRKRSEPNKDAGGSSRLKHRIMMDENHEMKLRDPNGQEYAVKVSDFYIRDSNLLMKMYNNQMSGQLALADIKIPNPLSDTDELLVDGFRKSGDFDTFIEKVRAVADEERKAGNTTLSTEADIENLRFAYNAVAGIPNYSETGNIPRFLRLLRDFNFGRLMGQVGFSQIPEGSRAVVQMGFKTSYHALPSFRQLMNTIRTGKFTDDLGAEIDDMVAIGRDFEIAKKLVHTDDFGVPMHLTDSGSKYSKAMDWAEPKMHRINQAVALWSGMVPINNLLQKHAARTFSQKMFQAANGGNPISMERLRLAGLNDDQVNGIYDAIRKHSKSENGKLLALGKDNWPTAVRGAYEDALYRGIKGMILENDAGQFAKIMTTPVGKVILQFRSFAVGAYTRGLLQGINMRDFPAAMQLLTGSIVGSLVYAAQSHLQLIGDPDRERKLAQRLEFGNLALAGFMRSSESSLLPMMIDTGTYFTTGETVLDYRSSGLTGLWTSNPTGDLIGTAGNATSGIITALFGDDYSRPDAKAVYDLLPMQRILPMQWMFNFLTAELPRREMP</sequence>
<dbReference type="Pfam" id="PF01464">
    <property type="entry name" value="SLT"/>
    <property type="match status" value="1"/>
</dbReference>
<keyword evidence="4" id="KW-1185">Reference proteome</keyword>
<evidence type="ECO:0000259" key="2">
    <source>
        <dbReference type="Pfam" id="PF01464"/>
    </source>
</evidence>
<dbReference type="Proteomes" id="UP001597263">
    <property type="component" value="Unassembled WGS sequence"/>
</dbReference>
<proteinExistence type="inferred from homology"/>
<dbReference type="RefSeq" id="WP_289385851.1">
    <property type="nucleotide sequence ID" value="NZ_JAUCBM010000001.1"/>
</dbReference>
<accession>A0ABW3V8R1</accession>
<evidence type="ECO:0000256" key="1">
    <source>
        <dbReference type="ARBA" id="ARBA00009387"/>
    </source>
</evidence>
<protein>
    <submittedName>
        <fullName evidence="3">Transglycosylase SLT domain-containing protein</fullName>
    </submittedName>
</protein>
<dbReference type="EMBL" id="JBHTMA010000040">
    <property type="protein sequence ID" value="MFD1228921.1"/>
    <property type="molecule type" value="Genomic_DNA"/>
</dbReference>
<comment type="caution">
    <text evidence="3">The sequence shown here is derived from an EMBL/GenBank/DDBJ whole genome shotgun (WGS) entry which is preliminary data.</text>
</comment>
<comment type="similarity">
    <text evidence="1">Belongs to the virb1 family.</text>
</comment>